<feature type="region of interest" description="Disordered" evidence="1">
    <location>
        <begin position="555"/>
        <end position="580"/>
    </location>
</feature>
<dbReference type="RefSeq" id="YP_004322988.1">
    <property type="nucleotide sequence ID" value="NC_015282.1"/>
</dbReference>
<dbReference type="KEGG" id="vg:10327531"/>
<dbReference type="OrthoDB" id="3990at10239"/>
<protein>
    <submittedName>
        <fullName evidence="2">Uncharacterized protein</fullName>
    </submittedName>
</protein>
<reference evidence="2 3" key="1">
    <citation type="journal article" date="2010" name="Environ. Microbiol.">
        <title>Genomic analysis of oceanic cyanobacterial myoviruses compared with T4-like myoviruses from diverse hosts and environments.</title>
        <authorList>
            <person name="Sullivan M.B."/>
            <person name="Huang K.H."/>
            <person name="Ignacio-Espinoza J.C."/>
            <person name="Berlin A.M."/>
            <person name="Kelly L."/>
            <person name="Weigele P.R."/>
            <person name="DeFrancesco A.S."/>
            <person name="Kern S.E."/>
            <person name="Thompson L.R."/>
            <person name="Young S."/>
            <person name="Yandava C."/>
            <person name="Fu R."/>
            <person name="Krastins B."/>
            <person name="Chase M."/>
            <person name="Sarracino D."/>
            <person name="Osburne M.S."/>
            <person name="Henn M.R."/>
            <person name="Chisholm S.W."/>
        </authorList>
    </citation>
    <scope>NUCLEOTIDE SEQUENCE [LARGE SCALE GENOMIC DNA]</scope>
    <source>
        <strain evidence="2">6501-1</strain>
    </source>
</reference>
<name>E3SIA4_9CAUD</name>
<sequence length="863" mass="94210">MGCKTSSGFFNPQCNGLTISDSHCGKYNPGAGEGVTFTYTEYPQNPIRTGNYSIPGRDNNFVMYDSIVEDGGRFGGTIPVSAGNCGKISKVDPCNSSGKLIFDYFPSELSFDYNFSDTFFAYLYDVSNEAGVVGIPCYYIEDRSQSRTGGTGTGGEPLDDSYESDSVCHPCSAFTCTAASTSLSYTCDTDYTGDPDCPHPTLFGFGTTSYKVAFSYDALSTQLPNGVVDLEMSYDGVTYTDVWNEDDLEGVTYVTSQNTWQAGEESVDDFIVFELDGNLPKEGFRVKVRIRPNYDDSGASTVFNGTEWEITEILSPGTGYAVNDTFNLTYEHVHPDTTSTTFTVTLRIKTVGPVNAVSESPGFDVLRTGDTINGHSITRVFHMDEQHFPYHVAYLDGSGSNFAKDTQYTSNRAHVITTVAGFGIPDRAILFGKYEFSDKSMQFVTADVSRTAPNTYDSVKQPEATVSVTNGRVSGVTITDGGAGWDEIKETPNVVITAPTITSGKQAKIEATFSGGVMTAVEITDAGAGYDSDNPPQLFIINNYEALRETRDTGAIDPTFDQRNSELGRSIPKPSRNTVDPTELSAFSPDTYKKLVELGIESDTITRIINTFNETVGSEVFKDYPEVTQADIDGLSDSYNAAPASVGIDNSKPTVEIKLDPDRRRVQPLPQRRYSRESAEKLRESIQARYDLSFMDNSVLENETKELMLNEFIRTQKERNDSIENIIQDVIPEYTNYKESFVETTQGPFSELPEASTYTKYLMTQYRADPAQKTSISVTLSMTPVNEGCAHFTCNAPATTPGGTTNNADGSTTTTSYTMSSLLGPGCKSWTISGDMTIFHDLSRAAQDAAAAGEAYGNPYTIT</sequence>
<keyword evidence="3" id="KW-1185">Reference proteome</keyword>
<proteinExistence type="predicted"/>
<accession>E3SIA4</accession>
<dbReference type="GeneID" id="10327531"/>
<organism evidence="2 3">
    <name type="scientific">Synechococcus phage S-SM1</name>
    <dbReference type="NCBI Taxonomy" id="444859"/>
    <lineage>
        <taxon>Viruses</taxon>
        <taxon>Duplodnaviria</taxon>
        <taxon>Heunggongvirae</taxon>
        <taxon>Uroviricota</taxon>
        <taxon>Caudoviricetes</taxon>
        <taxon>Pantevenvirales</taxon>
        <taxon>Kyanoviridae</taxon>
        <taxon>Thetisvirus</taxon>
        <taxon>Thetisvirus ssm1</taxon>
    </lineage>
</organism>
<dbReference type="Proteomes" id="UP000006523">
    <property type="component" value="Segment"/>
</dbReference>
<dbReference type="EMBL" id="GU071094">
    <property type="protein sequence ID" value="ADO97253.1"/>
    <property type="molecule type" value="Genomic_DNA"/>
</dbReference>
<evidence type="ECO:0000313" key="2">
    <source>
        <dbReference type="EMBL" id="ADO97253.1"/>
    </source>
</evidence>
<evidence type="ECO:0000313" key="3">
    <source>
        <dbReference type="Proteomes" id="UP000006523"/>
    </source>
</evidence>
<gene>
    <name evidence="2" type="ORF">SSM1_097</name>
</gene>
<evidence type="ECO:0000256" key="1">
    <source>
        <dbReference type="SAM" id="MobiDB-lite"/>
    </source>
</evidence>